<organism evidence="1 2">
    <name type="scientific">Flagellimonas lutaonensis</name>
    <dbReference type="NCBI Taxonomy" id="516051"/>
    <lineage>
        <taxon>Bacteria</taxon>
        <taxon>Pseudomonadati</taxon>
        <taxon>Bacteroidota</taxon>
        <taxon>Flavobacteriia</taxon>
        <taxon>Flavobacteriales</taxon>
        <taxon>Flavobacteriaceae</taxon>
        <taxon>Flagellimonas</taxon>
    </lineage>
</organism>
<dbReference type="EMBL" id="CP011071">
    <property type="protein sequence ID" value="AKA36559.1"/>
    <property type="molecule type" value="Genomic_DNA"/>
</dbReference>
<dbReference type="OrthoDB" id="982433at2"/>
<evidence type="ECO:0000313" key="1">
    <source>
        <dbReference type="EMBL" id="AKA36559.1"/>
    </source>
</evidence>
<gene>
    <name evidence="1" type="ORF">VC82_3015</name>
</gene>
<proteinExistence type="predicted"/>
<dbReference type="InterPro" id="IPR045444">
    <property type="entry name" value="DUF6503"/>
</dbReference>
<evidence type="ECO:0000313" key="2">
    <source>
        <dbReference type="Proteomes" id="UP000032726"/>
    </source>
</evidence>
<dbReference type="HOGENOM" id="CLU_1114512_0_0_10"/>
<dbReference type="STRING" id="516051.VC82_3015"/>
<dbReference type="PATRIC" id="fig|516051.4.peg.3092"/>
<protein>
    <submittedName>
        <fullName evidence="1">Deoxyribose-phosphate aldolase</fullName>
    </submittedName>
</protein>
<accession>A0A0D5YXF8</accession>
<dbReference type="RefSeq" id="WP_045803075.1">
    <property type="nucleotide sequence ID" value="NZ_CP011071.1"/>
</dbReference>
<dbReference type="AlphaFoldDB" id="A0A0D5YXF8"/>
<keyword evidence="2" id="KW-1185">Reference proteome</keyword>
<sequence>MIYLVVLLLVCFGSCLNESKKSITAQQVVDKAIEVSGGKLHNTHTVSFDFRGKTYEANVINGKKILKRISRTDSLKITDVLTNNDFQRFVNDSLVTLPDSMANRYANSVNSVHYFTRLPLGLNDRAVNKELLGEAVIKNKKYYKVKVTFDQEGGGDDFEDTYLYWFDKETFKPDYLAYEFHVNGGGIRFREAYNERYVNGIRFVDYNNYKPKEKAIDFFAIDSLFGAGNLELLSKIELKNVHVEKNP</sequence>
<dbReference type="KEGG" id="mlt:VC82_3015"/>
<dbReference type="Proteomes" id="UP000032726">
    <property type="component" value="Chromosome"/>
</dbReference>
<dbReference type="Pfam" id="PF20113">
    <property type="entry name" value="DUF6503"/>
    <property type="match status" value="1"/>
</dbReference>
<reference evidence="1 2" key="1">
    <citation type="submission" date="2015-03" db="EMBL/GenBank/DDBJ databases">
        <title>Complete genome sequence of Muricauda lutaonensis CC-HSB-11T, isolated from a coastal hot spring.</title>
        <authorList>
            <person name="Kim K.M."/>
        </authorList>
    </citation>
    <scope>NUCLEOTIDE SEQUENCE [LARGE SCALE GENOMIC DNA]</scope>
    <source>
        <strain evidence="1 2">CC-HSB-11</strain>
    </source>
</reference>
<name>A0A0D5YXF8_9FLAO</name>